<dbReference type="InParanoid" id="A0A554MWI4"/>
<sequence>MSYRTTGLGDDPVAFNEGTSLLVSGASMTVQERVYDVLGGANDDEETAILISTDRGVADVVRSFQERGAFDAGRLGVIDCTGRDGPESVQGAPVRRLGSPGDLTGMSLEFAKLVDRFEDAGAGDRARVGLATVSTVLMYTDVRTAFRFLHVFTSRIRSGGLFGIFAMDPGMHDQQTVNTVRAVFDCEARIDDDGDVDLRGSGFRTA</sequence>
<dbReference type="Proteomes" id="UP000319894">
    <property type="component" value="Unassembled WGS sequence"/>
</dbReference>
<evidence type="ECO:0000313" key="1">
    <source>
        <dbReference type="EMBL" id="TSD09473.1"/>
    </source>
</evidence>
<protein>
    <recommendedName>
        <fullName evidence="3">RecA-superfamily ATPase, KaiC/GvpD/RAD55 family</fullName>
    </recommendedName>
</protein>
<gene>
    <name evidence="1" type="ORF">DP107_15120</name>
</gene>
<dbReference type="EMBL" id="QMDX01000012">
    <property type="protein sequence ID" value="TSD09473.1"/>
    <property type="molecule type" value="Genomic_DNA"/>
</dbReference>
<dbReference type="Pfam" id="PF24336">
    <property type="entry name" value="DUF7504"/>
    <property type="match status" value="1"/>
</dbReference>
<accession>A0A554MWI4</accession>
<keyword evidence="2" id="KW-1185">Reference proteome</keyword>
<evidence type="ECO:0008006" key="3">
    <source>
        <dbReference type="Google" id="ProtNLM"/>
    </source>
</evidence>
<comment type="caution">
    <text evidence="1">The sequence shown here is derived from an EMBL/GenBank/DDBJ whole genome shotgun (WGS) entry which is preliminary data.</text>
</comment>
<dbReference type="OrthoDB" id="70318at2157"/>
<dbReference type="InterPro" id="IPR055927">
    <property type="entry name" value="DUF7504"/>
</dbReference>
<organism evidence="1 2">
    <name type="scientific">Haloglomus irregulare</name>
    <dbReference type="NCBI Taxonomy" id="2234134"/>
    <lineage>
        <taxon>Archaea</taxon>
        <taxon>Methanobacteriati</taxon>
        <taxon>Methanobacteriota</taxon>
        <taxon>Stenosarchaea group</taxon>
        <taxon>Halobacteria</taxon>
        <taxon>Halobacteriales</taxon>
        <taxon>Natronomonadaceae</taxon>
        <taxon>Haloglomus</taxon>
    </lineage>
</organism>
<dbReference type="RefSeq" id="WP_144262983.1">
    <property type="nucleotide sequence ID" value="NZ_QMDX01000012.1"/>
</dbReference>
<name>A0A554MWI4_9EURY</name>
<dbReference type="AlphaFoldDB" id="A0A554MWI4"/>
<evidence type="ECO:0000313" key="2">
    <source>
        <dbReference type="Proteomes" id="UP000319894"/>
    </source>
</evidence>
<reference evidence="1 2" key="1">
    <citation type="submission" date="2018-06" db="EMBL/GenBank/DDBJ databases">
        <title>Natronomonas sp. F16-60 a new haloarchaeon isolated from a solar saltern of Isla Cristina, Huelva, Spain.</title>
        <authorList>
            <person name="Duran-Viseras A."/>
            <person name="Sanchez-Porro C."/>
            <person name="Ventosa A."/>
        </authorList>
    </citation>
    <scope>NUCLEOTIDE SEQUENCE [LARGE SCALE GENOMIC DNA]</scope>
    <source>
        <strain evidence="1 2">F16-60</strain>
    </source>
</reference>
<proteinExistence type="predicted"/>